<feature type="domain" description="Schizont-infected cell agglutination extracellular alpha" evidence="3">
    <location>
        <begin position="32"/>
        <end position="184"/>
    </location>
</feature>
<dbReference type="Pfam" id="PF12887">
    <property type="entry name" value="SICA_alpha"/>
    <property type="match status" value="1"/>
</dbReference>
<evidence type="ECO:0000256" key="2">
    <source>
        <dbReference type="SAM" id="Phobius"/>
    </source>
</evidence>
<dbReference type="AlphaFoldDB" id="A0A0D9QCW8"/>
<feature type="region of interest" description="Disordered" evidence="1">
    <location>
        <begin position="447"/>
        <end position="532"/>
    </location>
</feature>
<dbReference type="Proteomes" id="UP000054561">
    <property type="component" value="Unassembled WGS sequence"/>
</dbReference>
<dbReference type="VEuPathDB" id="PlasmoDB:AK88_05470"/>
<dbReference type="OrthoDB" id="389532at2759"/>
<dbReference type="EMBL" id="KQ001775">
    <property type="protein sequence ID" value="KJP84900.1"/>
    <property type="molecule type" value="Genomic_DNA"/>
</dbReference>
<feature type="compositionally biased region" description="Basic and acidic residues" evidence="1">
    <location>
        <begin position="219"/>
        <end position="228"/>
    </location>
</feature>
<evidence type="ECO:0000259" key="3">
    <source>
        <dbReference type="Pfam" id="PF12887"/>
    </source>
</evidence>
<name>A0A0D9QCW8_PLAFR</name>
<feature type="region of interest" description="Disordered" evidence="1">
    <location>
        <begin position="210"/>
        <end position="236"/>
    </location>
</feature>
<feature type="compositionally biased region" description="Polar residues" evidence="1">
    <location>
        <begin position="288"/>
        <end position="300"/>
    </location>
</feature>
<feature type="compositionally biased region" description="Pro residues" evidence="1">
    <location>
        <begin position="474"/>
        <end position="488"/>
    </location>
</feature>
<dbReference type="RefSeq" id="XP_012338495.1">
    <property type="nucleotide sequence ID" value="XM_012483072.1"/>
</dbReference>
<feature type="transmembrane region" description="Helical" evidence="2">
    <location>
        <begin position="610"/>
        <end position="629"/>
    </location>
</feature>
<proteinExistence type="predicted"/>
<feature type="compositionally biased region" description="Low complexity" evidence="1">
    <location>
        <begin position="458"/>
        <end position="470"/>
    </location>
</feature>
<keyword evidence="2" id="KW-0472">Membrane</keyword>
<evidence type="ECO:0000313" key="4">
    <source>
        <dbReference type="EMBL" id="KJP84900.1"/>
    </source>
</evidence>
<organism evidence="4 5">
    <name type="scientific">Plasmodium fragile</name>
    <dbReference type="NCBI Taxonomy" id="5857"/>
    <lineage>
        <taxon>Eukaryota</taxon>
        <taxon>Sar</taxon>
        <taxon>Alveolata</taxon>
        <taxon>Apicomplexa</taxon>
        <taxon>Aconoidasida</taxon>
        <taxon>Haemosporida</taxon>
        <taxon>Plasmodiidae</taxon>
        <taxon>Plasmodium</taxon>
        <taxon>Plasmodium (Plasmodium)</taxon>
    </lineage>
</organism>
<dbReference type="InterPro" id="IPR024290">
    <property type="entry name" value="SICA_extracell_a"/>
</dbReference>
<evidence type="ECO:0000313" key="5">
    <source>
        <dbReference type="Proteomes" id="UP000054561"/>
    </source>
</evidence>
<keyword evidence="5" id="KW-1185">Reference proteome</keyword>
<feature type="compositionally biased region" description="Gly residues" evidence="1">
    <location>
        <begin position="495"/>
        <end position="527"/>
    </location>
</feature>
<dbReference type="GeneID" id="24270784"/>
<keyword evidence="2" id="KW-0812">Transmembrane</keyword>
<feature type="region of interest" description="Disordered" evidence="1">
    <location>
        <begin position="283"/>
        <end position="422"/>
    </location>
</feature>
<feature type="compositionally biased region" description="Basic and acidic residues" evidence="1">
    <location>
        <begin position="347"/>
        <end position="374"/>
    </location>
</feature>
<feature type="transmembrane region" description="Helical" evidence="2">
    <location>
        <begin position="548"/>
        <end position="567"/>
    </location>
</feature>
<feature type="compositionally biased region" description="Basic and acidic residues" evidence="1">
    <location>
        <begin position="407"/>
        <end position="419"/>
    </location>
</feature>
<feature type="compositionally biased region" description="Low complexity" evidence="1">
    <location>
        <begin position="301"/>
        <end position="346"/>
    </location>
</feature>
<accession>A0A0D9QCW8</accession>
<keyword evidence="2" id="KW-1133">Transmembrane helix</keyword>
<protein>
    <recommendedName>
        <fullName evidence="3">Schizont-infected cell agglutination extracellular alpha domain-containing protein</fullName>
    </recommendedName>
</protein>
<sequence length="642" mass="67833">MAAKLGELLVHYTKKREIRADEQQGDTGQGSFSEIFWGDVKTVYRELLNGMHEHRDEIDTLCSTSVLNEQMFTLRTEASSLCEDIMKVYYFMDGIPKAADTPAAATQSEDEINPLMRCMVGYVTLAKKFAPLCDFNTLVPYARKATDGMRTGYQVDTSNTACNGLNFDTLKIGYKLVGATITEWIQENSSDWEDIMEDYMNDTCEANSTIEAGTTSGKNTHDEKDSKGAHGPISPDDLKRLANSKDQLSKQDATKVLNQIQGQTDRDSIMTVLTGAIAAVESDRNKKVTQAASTRSPGTHTKSSSSGTSTTSSTSSSSSKSGTSESAPAKSATAPTEPAATSGSTAADKKPKKEEAPPVKVPEVPREVIPEEKIPVPTPPSDAQAPAVGPGGRSDTPPADASVGTQKGKDEETAGKCTRETTVFTHSNTAFGLNGARATITLSIASSSENADDCDTTPQDSGPGDPVVDGGNDDPPPLNPPKPKPNPNPNQSGASGSGPDGTGSGRAGGGASSGGGGAGGSRGGGGAALTPVPPSLSPGLTWEDIKPYTPAIIPAVVGIGIIAFFLWKVSYYGNHGMPHVPDVYTSEHPYRLPYMIVLTQIHSYTRVHSFYPTVLTLLFTPFFCLVLCVPRNKPTTNVSHSA</sequence>
<evidence type="ECO:0000256" key="1">
    <source>
        <dbReference type="SAM" id="MobiDB-lite"/>
    </source>
</evidence>
<gene>
    <name evidence="4" type="ORF">AK88_05470</name>
</gene>
<reference evidence="4 5" key="1">
    <citation type="submission" date="2014-03" db="EMBL/GenBank/DDBJ databases">
        <title>The Genome Sequence of Plasmodium fragile nilgiri.</title>
        <authorList>
            <consortium name="The Broad Institute Genomics Platform"/>
            <consortium name="The Broad Institute Genome Sequencing Center for Infectious Disease"/>
            <person name="Neafsey D."/>
            <person name="Duraisingh M."/>
            <person name="Young S.K."/>
            <person name="Zeng Q."/>
            <person name="Gargeya S."/>
            <person name="Abouelleil A."/>
            <person name="Alvarado L."/>
            <person name="Chapman S.B."/>
            <person name="Gainer-Dewar J."/>
            <person name="Goldberg J."/>
            <person name="Griggs A."/>
            <person name="Gujja S."/>
            <person name="Hansen M."/>
            <person name="Howarth C."/>
            <person name="Imamovic A."/>
            <person name="Larimer J."/>
            <person name="Pearson M."/>
            <person name="Poon T.W."/>
            <person name="Priest M."/>
            <person name="Roberts A."/>
            <person name="Saif S."/>
            <person name="Shea T."/>
            <person name="Sykes S."/>
            <person name="Wortman J."/>
            <person name="Nusbaum C."/>
            <person name="Birren B."/>
        </authorList>
    </citation>
    <scope>NUCLEOTIDE SEQUENCE [LARGE SCALE GENOMIC DNA]</scope>
    <source>
        <strain evidence="5">nilgiri</strain>
    </source>
</reference>